<dbReference type="AlphaFoldDB" id="A0A9P8WJA5"/>
<sequence>MALALSQAASLKAEIRLSVAISEFSQAIDQERRVELRVLKSQHAPTFRGVIELANRIAKDGKRQHGGRWLPRYGPRLEPLLHRIQLFTKAGDILIGGSQNMIASGVWACVRLFLQVAIGYLSFFDRLSLL</sequence>
<accession>A0A9P8WJA5</accession>
<reference evidence="1 2" key="1">
    <citation type="journal article" date="2021" name="Nat. Commun.">
        <title>Genetic determinants of endophytism in the Arabidopsis root mycobiome.</title>
        <authorList>
            <person name="Mesny F."/>
            <person name="Miyauchi S."/>
            <person name="Thiergart T."/>
            <person name="Pickel B."/>
            <person name="Atanasova L."/>
            <person name="Karlsson M."/>
            <person name="Huettel B."/>
            <person name="Barry K.W."/>
            <person name="Haridas S."/>
            <person name="Chen C."/>
            <person name="Bauer D."/>
            <person name="Andreopoulos W."/>
            <person name="Pangilinan J."/>
            <person name="LaButti K."/>
            <person name="Riley R."/>
            <person name="Lipzen A."/>
            <person name="Clum A."/>
            <person name="Drula E."/>
            <person name="Henrissat B."/>
            <person name="Kohler A."/>
            <person name="Grigoriev I.V."/>
            <person name="Martin F.M."/>
            <person name="Hacquard S."/>
        </authorList>
    </citation>
    <scope>NUCLEOTIDE SEQUENCE [LARGE SCALE GENOMIC DNA]</scope>
    <source>
        <strain evidence="1 2">MPI-CAGE-CH-0241</strain>
    </source>
</reference>
<name>A0A9P8WJA5_9HYPO</name>
<comment type="caution">
    <text evidence="1">The sequence shown here is derived from an EMBL/GenBank/DDBJ whole genome shotgun (WGS) entry which is preliminary data.</text>
</comment>
<evidence type="ECO:0000313" key="1">
    <source>
        <dbReference type="EMBL" id="KAH6899019.1"/>
    </source>
</evidence>
<proteinExistence type="predicted"/>
<dbReference type="OrthoDB" id="7464126at2759"/>
<dbReference type="EMBL" id="JAGPYM010000002">
    <property type="protein sequence ID" value="KAH6899019.1"/>
    <property type="molecule type" value="Genomic_DNA"/>
</dbReference>
<protein>
    <submittedName>
        <fullName evidence="1">Uncharacterized protein</fullName>
    </submittedName>
</protein>
<keyword evidence="2" id="KW-1185">Reference proteome</keyword>
<dbReference type="Proteomes" id="UP000777438">
    <property type="component" value="Unassembled WGS sequence"/>
</dbReference>
<organism evidence="1 2">
    <name type="scientific">Thelonectria olida</name>
    <dbReference type="NCBI Taxonomy" id="1576542"/>
    <lineage>
        <taxon>Eukaryota</taxon>
        <taxon>Fungi</taxon>
        <taxon>Dikarya</taxon>
        <taxon>Ascomycota</taxon>
        <taxon>Pezizomycotina</taxon>
        <taxon>Sordariomycetes</taxon>
        <taxon>Hypocreomycetidae</taxon>
        <taxon>Hypocreales</taxon>
        <taxon>Nectriaceae</taxon>
        <taxon>Thelonectria</taxon>
    </lineage>
</organism>
<evidence type="ECO:0000313" key="2">
    <source>
        <dbReference type="Proteomes" id="UP000777438"/>
    </source>
</evidence>
<gene>
    <name evidence="1" type="ORF">B0T10DRAFT_556307</name>
</gene>